<dbReference type="Gene3D" id="1.10.10.10">
    <property type="entry name" value="Winged helix-like DNA-binding domain superfamily/Winged helix DNA-binding domain"/>
    <property type="match status" value="1"/>
</dbReference>
<dbReference type="CDD" id="cd07377">
    <property type="entry name" value="WHTH_GntR"/>
    <property type="match status" value="1"/>
</dbReference>
<dbReference type="PANTHER" id="PTHR43537:SF24">
    <property type="entry name" value="GLUCONATE OPERON TRANSCRIPTIONAL REPRESSOR"/>
    <property type="match status" value="1"/>
</dbReference>
<proteinExistence type="predicted"/>
<dbReference type="InterPro" id="IPR036388">
    <property type="entry name" value="WH-like_DNA-bd_sf"/>
</dbReference>
<reference evidence="5 6" key="1">
    <citation type="submission" date="2022-06" db="EMBL/GenBank/DDBJ databases">
        <title>Pseudarthrobacter sp. strain RMG13 Genome sequencing and assembly.</title>
        <authorList>
            <person name="Kim I."/>
        </authorList>
    </citation>
    <scope>NUCLEOTIDE SEQUENCE [LARGE SCALE GENOMIC DNA]</scope>
    <source>
        <strain evidence="5 6">RMG13</strain>
    </source>
</reference>
<sequence length="76" mass="8168">MALNGKHSPVKEAVSRRIAESLRSKILSGSLQPGQRIRQEILAEEFGASRLPVRAALSILESDGLVTLVPTPAHGR</sequence>
<feature type="domain" description="HTH gntR-type" evidence="4">
    <location>
        <begin position="12"/>
        <end position="76"/>
    </location>
</feature>
<dbReference type="InterPro" id="IPR000524">
    <property type="entry name" value="Tscrpt_reg_HTH_GntR"/>
</dbReference>
<dbReference type="InterPro" id="IPR036390">
    <property type="entry name" value="WH_DNA-bd_sf"/>
</dbReference>
<keyword evidence="2" id="KW-0238">DNA-binding</keyword>
<organism evidence="5 6">
    <name type="scientific">Pseudarthrobacter humi</name>
    <dbReference type="NCBI Taxonomy" id="2952523"/>
    <lineage>
        <taxon>Bacteria</taxon>
        <taxon>Bacillati</taxon>
        <taxon>Actinomycetota</taxon>
        <taxon>Actinomycetes</taxon>
        <taxon>Micrococcales</taxon>
        <taxon>Micrococcaceae</taxon>
        <taxon>Pseudarthrobacter</taxon>
    </lineage>
</organism>
<name>A0ABT1LM18_9MICC</name>
<keyword evidence="3" id="KW-0804">Transcription</keyword>
<keyword evidence="6" id="KW-1185">Reference proteome</keyword>
<dbReference type="PANTHER" id="PTHR43537">
    <property type="entry name" value="TRANSCRIPTIONAL REGULATOR, GNTR FAMILY"/>
    <property type="match status" value="1"/>
</dbReference>
<dbReference type="SUPFAM" id="SSF46785">
    <property type="entry name" value="Winged helix' DNA-binding domain"/>
    <property type="match status" value="1"/>
</dbReference>
<dbReference type="PROSITE" id="PS50949">
    <property type="entry name" value="HTH_GNTR"/>
    <property type="match status" value="1"/>
</dbReference>
<evidence type="ECO:0000259" key="4">
    <source>
        <dbReference type="PROSITE" id="PS50949"/>
    </source>
</evidence>
<comment type="caution">
    <text evidence="5">The sequence shown here is derived from an EMBL/GenBank/DDBJ whole genome shotgun (WGS) entry which is preliminary data.</text>
</comment>
<evidence type="ECO:0000256" key="2">
    <source>
        <dbReference type="ARBA" id="ARBA00023125"/>
    </source>
</evidence>
<gene>
    <name evidence="5" type="ORF">NFC73_07090</name>
</gene>
<accession>A0ABT1LM18</accession>
<dbReference type="Pfam" id="PF00392">
    <property type="entry name" value="GntR"/>
    <property type="match status" value="1"/>
</dbReference>
<protein>
    <submittedName>
        <fullName evidence="5">GntR family transcriptional regulator</fullName>
    </submittedName>
</protein>
<dbReference type="Proteomes" id="UP001524318">
    <property type="component" value="Unassembled WGS sequence"/>
</dbReference>
<evidence type="ECO:0000256" key="1">
    <source>
        <dbReference type="ARBA" id="ARBA00023015"/>
    </source>
</evidence>
<evidence type="ECO:0000256" key="3">
    <source>
        <dbReference type="ARBA" id="ARBA00023163"/>
    </source>
</evidence>
<keyword evidence="1" id="KW-0805">Transcription regulation</keyword>
<dbReference type="EMBL" id="JANCLV010000003">
    <property type="protein sequence ID" value="MCP8999495.1"/>
    <property type="molecule type" value="Genomic_DNA"/>
</dbReference>
<dbReference type="RefSeq" id="WP_254748841.1">
    <property type="nucleotide sequence ID" value="NZ_JANCLV010000003.1"/>
</dbReference>
<evidence type="ECO:0000313" key="6">
    <source>
        <dbReference type="Proteomes" id="UP001524318"/>
    </source>
</evidence>
<dbReference type="SMART" id="SM00345">
    <property type="entry name" value="HTH_GNTR"/>
    <property type="match status" value="1"/>
</dbReference>
<evidence type="ECO:0000313" key="5">
    <source>
        <dbReference type="EMBL" id="MCP8999495.1"/>
    </source>
</evidence>